<protein>
    <submittedName>
        <fullName evidence="1">Uncharacterized protein</fullName>
    </submittedName>
</protein>
<dbReference type="AlphaFoldDB" id="A0A1I1F204"/>
<dbReference type="EMBL" id="FOLL01000002">
    <property type="protein sequence ID" value="SFB91788.1"/>
    <property type="molecule type" value="Genomic_DNA"/>
</dbReference>
<organism evidence="1 2">
    <name type="scientific">Parapedobacter composti</name>
    <dbReference type="NCBI Taxonomy" id="623281"/>
    <lineage>
        <taxon>Bacteria</taxon>
        <taxon>Pseudomonadati</taxon>
        <taxon>Bacteroidota</taxon>
        <taxon>Sphingobacteriia</taxon>
        <taxon>Sphingobacteriales</taxon>
        <taxon>Sphingobacteriaceae</taxon>
        <taxon>Parapedobacter</taxon>
    </lineage>
</organism>
<keyword evidence="2" id="KW-1185">Reference proteome</keyword>
<evidence type="ECO:0000313" key="2">
    <source>
        <dbReference type="Proteomes" id="UP000199577"/>
    </source>
</evidence>
<accession>A0A1I1F204</accession>
<name>A0A1I1F204_9SPHI</name>
<sequence length="279" mass="30578">MNTEITVVYGYGMFENRKVPNMNALLTYLVVLSASVVTLAQSTVEVPGAEYRCLDGRQLYVNREGREYIVDLPFEQGMGDGGWVDGDMIGLKLSADGETLVISSRYEVVLYHPDSGQVSRVIVPGTQVEYREDAVSGTLGGLHHDGIFLTGNAVGYGLFCMDVTDWKRPVELLRVSCGRENIGQPYLFLKENGQGGWDGFVAASDTASLSPHLHGHYTRTFPLRTVFSRMQVDTTAVWDPLEKPIQTLELRGPPASQISKQNVSKPLACASKGILKSSV</sequence>
<evidence type="ECO:0000313" key="1">
    <source>
        <dbReference type="EMBL" id="SFB91788.1"/>
    </source>
</evidence>
<reference evidence="1 2" key="1">
    <citation type="submission" date="2016-10" db="EMBL/GenBank/DDBJ databases">
        <authorList>
            <person name="de Groot N.N."/>
        </authorList>
    </citation>
    <scope>NUCLEOTIDE SEQUENCE [LARGE SCALE GENOMIC DNA]</scope>
    <source>
        <strain evidence="1 2">DSM 22900</strain>
    </source>
</reference>
<proteinExistence type="predicted"/>
<gene>
    <name evidence="1" type="ORF">SAMN05421747_10293</name>
</gene>
<dbReference type="Proteomes" id="UP000199577">
    <property type="component" value="Unassembled WGS sequence"/>
</dbReference>
<dbReference type="STRING" id="623281.SAMN05421747_10293"/>
<dbReference type="RefSeq" id="WP_079716434.1">
    <property type="nucleotide sequence ID" value="NZ_FOLL01000002.1"/>
</dbReference>
<dbReference type="OrthoDB" id="1492855at2"/>